<feature type="domain" description="Insecticide toxin TcdB middle/N-terminal" evidence="7">
    <location>
        <begin position="718"/>
        <end position="847"/>
    </location>
</feature>
<dbReference type="Pfam" id="PF12256">
    <property type="entry name" value="TcdB_toxin_midN"/>
    <property type="match status" value="1"/>
</dbReference>
<sequence>MPSSSAQESSSASFNARVQDAGALGQQPVFPSLSLPKGGGAVRGIGETFSVNPATGTGRLALPLPLTSGRGPVFSGLSLSYDSGAGNGPLGLGWSIGCPAISRGTDRGLPTYLDPEDGDEFVLSGSEALVRTLDGTDQPLRRRVRLHGRDFEVSSFRPRTEGAYARIELWCATRGDESFWRVIDPANITSIYGDSPASRIADPTDPRRCFSWLLSRVYDDKGNLAVYDHVAEDDTGVDLHALHEQNRDRRFIAAQRHLKSIRYSAGTPWYPDLSPEGAPARLPTLWRHQVVLDYGDHDPDAPHPAPDRAWAVRPDPFSSCRPGFELRSYRRCRRILMFHNFPEESSCGEDCLVRSVDLAYADETRFPGGPAPLHSLLTSVTQVGYRRRAPETYLRRAMPPLEFDYAAAALHPDLMTVETAAGDQLANGIDGQKVQLVDLEGDGRPGILERGQGSWTYRANLSAANLLPGPNGTPCPIARFAAARELAAVPGPGCAPNGIGGQILDLSGDGKPDLVFWQSPLPGLFERRRDGSWQPFQPFKTMPRIDWDDPDLRFIDLTGDGRADIIITTDAALVVHISRGEAGFDRALRRPLPWDERAGPRVLFSEPGADESIQLADMTGDGLSDLVRLRFGEVCYWPNLGHGHFGRRVSMEKAPRFADRTRFDPARLRLADIDGSGAADLLYLGEEGVEAAFNRGGNGFSDVQRIARLPDADLAAFVEVTDLLGTGTAALVWSSPRGDGRGHTVRYIDLMRGQKPHLLIGTRNNLGAETRVSYAPSTRFAVEDAQRGQPWMTRIPFPIHVVERTEAIDHIARIRTVTRLAYHHGHYDGEEREFAGFGLVEQWDSDEPRDGETAENWDTATWSPPVLTRSWFHTGALVEGREIAHRFAAEAWCEPSLRDPLRAEDRAAMRLSEPVIPPGLSAREMAEATRALRGTLLRSEVYAQDGSSRAGIPYTVTETSPAIVRVQPRGPNRSSVFAVRPRESLTLHYERDASDPRCSHELTLETDRFGNALRTVSVAYPRRPPTAAPEPSLAVGFQAMLGRDQGRVHITASERRLTEALDDPAAFPHAHRLPLVAETMTAAITGAAPAANRPGLTNRFSFEELDSLWASLWTGAHDEPAEQENAGDIDGTSPEPATPRRRVLSRLRTRYRRDDFTGLLPPGKLEPLALSGENWELVFTPELLAQVYGDRIGDADLQGAGYVQLADHSGWWRPSGRAFLSPGDGDLPADEAIEARAHFFLIRRTVDPFGSVARIHHAHDLMPDETVDPVGNSVRATIDWRVMQPFRTTDPNGNRVEVAFDALCRVVAIATRGDEGNALGGDLTGFEVDPDMEELAAFASDPAGRAHAAMGKASSRVLHDVFAYFRTRSQPAPTPCWTARLARERHAFGADPGLSDRVSVGLSHCDGFAREIQVKSLAEPGPVTPGGADVAPRWTCTGWTVFDNKGRPLRTYEPFFTGKAEYEPGKAEGVGVTTLYDPLGRPSAVLMPDKSWTKAMIGPWRQEVWDANDTTAIPDPRDDPDVGGAFVRLLGVAPEAFRSWRQRREAGEVGATAEARAAETDAAAKAHAHGATPDISHFDVLGEIALTVTEMGDRRIAGRTARDAAGRTLAVFDARLRRVTEHGSLLGGGRFLAGYDFIGRPLFRRGMDDGERRLLPDIRGNAVLAWDAMGHRIRHRYDALGRPTHRFVARDGVESLRDLSIYGETAPAGRNLRGRLWRAYDAAGLSESEAYDFAGNLLSAARHLARGWRVVPDWAALDGLTGAGALDAAAAPLLAPGERYVSLTRHDALGRAVQIVVPHREGMRPSVIRVGYGDGGLAETMDVWVRQPVAPDTLLDPATANRRVVRDCHHDAKGQRAWIRFGNGVELRHEHDPETFRLRRLTTDRGSAWPEAERLVQELTYAYDPVGNVTRVRDGADRQNAVYFRNRRVEPGQDFTYDAAYRLVAARGREHLGQTSGVAAAPTAADAWEEGRQRLPHPGDGLAMGTYLERYEHDDVGNIERVSHTADTGSWTRDYRYDAPSLTDAAVSGDRLTGMSVSGLPDVAFAHDGHGRMSSMPHLSLLLWDEQDHLVATARQAVNAGTPETTRYIYAAGGERVRKVTDRAAPADGDPRRRSEVIALGPIEIRRDYAADGTTVAVERETLHLAFGSERVAIVETRTAGVDPGPAQLWRYTFSSHQGSVSLELDEAGAVISFEEYFPFGGTSYQAVRSQTETPKRYRFLGRERDEESGLYHLGARYYAPWLGRWTSPDPAGLTDGSNRYAYAGNDPIGLVDPGGLAGRRAGVEGDIGPHGSQGHSGGIDPATGKYRLESEHIWPVSHQRESLRNPATGQSPIPDGRGHRADRRSPTAMVKEAVADTKTGGDLAALNAAKSEARAGGVTAATAAELTPEAGLRRLEAASVANGSTLSAGAEAAVIGQVDSLHTDADVRAFSRRAENNPLVGATTAEIDAAVNATPSSGQLTTIATEQKPRSTSVFKGNAEVAAAATTEAKVLAAGAEGLEVASKTAAKSAAKTGAKTVLKKLGTKALKVIPFVGMGAGATSAAYEASQGNMGSATLDVVGLVPVVGDVVDAGRLGVAVGEAADQLLGISDVAAEHGAAAEGVAKRVGLSTDNARIAGAVTAGLSAITVAPTMAVQRTVTGWFH</sequence>
<comment type="subcellular location">
    <subcellularLocation>
        <location evidence="1">Secreted</location>
    </subcellularLocation>
</comment>
<reference evidence="8 9" key="1">
    <citation type="submission" date="2019-03" db="EMBL/GenBank/DDBJ databases">
        <title>Genomic Encyclopedia of Type Strains, Phase IV (KMG-IV): sequencing the most valuable type-strain genomes for metagenomic binning, comparative biology and taxonomic classification.</title>
        <authorList>
            <person name="Goeker M."/>
        </authorList>
    </citation>
    <scope>NUCLEOTIDE SEQUENCE [LARGE SCALE GENOMIC DNA]</scope>
    <source>
        <strain evidence="8 9">DSM 101</strain>
    </source>
</reference>
<keyword evidence="9" id="KW-1185">Reference proteome</keyword>
<dbReference type="PRINTS" id="PR01341">
    <property type="entry name" value="SALSPVBPROT"/>
</dbReference>
<dbReference type="Proteomes" id="UP000295030">
    <property type="component" value="Unassembled WGS sequence"/>
</dbReference>
<keyword evidence="2" id="KW-0964">Secreted</keyword>
<dbReference type="Pfam" id="PF12255">
    <property type="entry name" value="TcdB_toxin_midC"/>
    <property type="match status" value="1"/>
</dbReference>
<name>A0A4R1H9H4_ANCAQ</name>
<keyword evidence="3" id="KW-0732">Signal</keyword>
<feature type="region of interest" description="Disordered" evidence="5">
    <location>
        <begin position="2320"/>
        <end position="2347"/>
    </location>
</feature>
<dbReference type="InterPro" id="IPR003284">
    <property type="entry name" value="Sal_SpvB"/>
</dbReference>
<dbReference type="InterPro" id="IPR028994">
    <property type="entry name" value="Integrin_alpha_N"/>
</dbReference>
<dbReference type="InterPro" id="IPR022044">
    <property type="entry name" value="TcdB_toxin_mid/C"/>
</dbReference>
<organism evidence="8 9">
    <name type="scientific">Ancylobacter aquaticus</name>
    <dbReference type="NCBI Taxonomy" id="100"/>
    <lineage>
        <taxon>Bacteria</taxon>
        <taxon>Pseudomonadati</taxon>
        <taxon>Pseudomonadota</taxon>
        <taxon>Alphaproteobacteria</taxon>
        <taxon>Hyphomicrobiales</taxon>
        <taxon>Xanthobacteraceae</taxon>
        <taxon>Ancylobacter</taxon>
    </lineage>
</organism>
<dbReference type="PANTHER" id="PTHR32305">
    <property type="match status" value="1"/>
</dbReference>
<proteinExistence type="predicted"/>
<protein>
    <submittedName>
        <fullName evidence="8">RHS repeat-associated protein</fullName>
    </submittedName>
</protein>
<dbReference type="InterPro" id="IPR022045">
    <property type="entry name" value="TcdB_toxin_mid/N"/>
</dbReference>
<dbReference type="EMBL" id="SMFY01000006">
    <property type="protein sequence ID" value="TCK16760.1"/>
    <property type="molecule type" value="Genomic_DNA"/>
</dbReference>
<dbReference type="Pfam" id="PF13517">
    <property type="entry name" value="FG-GAP_3"/>
    <property type="match status" value="1"/>
</dbReference>
<evidence type="ECO:0000256" key="4">
    <source>
        <dbReference type="ARBA" id="ARBA00023026"/>
    </source>
</evidence>
<gene>
    <name evidence="8" type="ORF">EV667_4359</name>
</gene>
<dbReference type="GO" id="GO:0005737">
    <property type="term" value="C:cytoplasm"/>
    <property type="evidence" value="ECO:0007669"/>
    <property type="project" value="InterPro"/>
</dbReference>
<feature type="compositionally biased region" description="Basic and acidic residues" evidence="5">
    <location>
        <begin position="2337"/>
        <end position="2346"/>
    </location>
</feature>
<feature type="region of interest" description="Disordered" evidence="5">
    <location>
        <begin position="1550"/>
        <end position="1569"/>
    </location>
</feature>
<dbReference type="InterPro" id="IPR050708">
    <property type="entry name" value="T6SS_VgrG/RHS"/>
</dbReference>
<dbReference type="InterPro" id="IPR022385">
    <property type="entry name" value="Rhs_assc_core"/>
</dbReference>
<keyword evidence="4" id="KW-0843">Virulence</keyword>
<evidence type="ECO:0000256" key="3">
    <source>
        <dbReference type="ARBA" id="ARBA00022729"/>
    </source>
</evidence>
<dbReference type="NCBIfam" id="TIGR03696">
    <property type="entry name" value="Rhs_assc_core"/>
    <property type="match status" value="1"/>
</dbReference>
<dbReference type="GO" id="GO:0005576">
    <property type="term" value="C:extracellular region"/>
    <property type="evidence" value="ECO:0007669"/>
    <property type="project" value="UniProtKB-SubCell"/>
</dbReference>
<evidence type="ECO:0000256" key="5">
    <source>
        <dbReference type="SAM" id="MobiDB-lite"/>
    </source>
</evidence>
<evidence type="ECO:0000313" key="9">
    <source>
        <dbReference type="Proteomes" id="UP000295030"/>
    </source>
</evidence>
<feature type="domain" description="Insecticide toxin TcdB middle/C-terminal" evidence="6">
    <location>
        <begin position="928"/>
        <end position="1062"/>
    </location>
</feature>
<evidence type="ECO:0000256" key="1">
    <source>
        <dbReference type="ARBA" id="ARBA00004613"/>
    </source>
</evidence>
<dbReference type="Gene3D" id="2.180.10.10">
    <property type="entry name" value="RHS repeat-associated core"/>
    <property type="match status" value="1"/>
</dbReference>
<evidence type="ECO:0000313" key="8">
    <source>
        <dbReference type="EMBL" id="TCK16760.1"/>
    </source>
</evidence>
<evidence type="ECO:0000259" key="7">
    <source>
        <dbReference type="Pfam" id="PF12256"/>
    </source>
</evidence>
<evidence type="ECO:0000256" key="2">
    <source>
        <dbReference type="ARBA" id="ARBA00022525"/>
    </source>
</evidence>
<comment type="caution">
    <text evidence="8">The sequence shown here is derived from an EMBL/GenBank/DDBJ whole genome shotgun (WGS) entry which is preliminary data.</text>
</comment>
<feature type="region of interest" description="Disordered" evidence="5">
    <location>
        <begin position="1120"/>
        <end position="1142"/>
    </location>
</feature>
<dbReference type="SUPFAM" id="SSF69318">
    <property type="entry name" value="Integrin alpha N-terminal domain"/>
    <property type="match status" value="1"/>
</dbReference>
<accession>A0A4R1H9H4</accession>
<dbReference type="PANTHER" id="PTHR32305:SF15">
    <property type="entry name" value="PROTEIN RHSA-RELATED"/>
    <property type="match status" value="1"/>
</dbReference>
<dbReference type="InterPro" id="IPR013517">
    <property type="entry name" value="FG-GAP"/>
</dbReference>
<evidence type="ECO:0000259" key="6">
    <source>
        <dbReference type="Pfam" id="PF12255"/>
    </source>
</evidence>
<dbReference type="Pfam" id="PF03534">
    <property type="entry name" value="SpvB"/>
    <property type="match status" value="1"/>
</dbReference>